<reference evidence="1 2" key="1">
    <citation type="submission" date="2015-09" db="EMBL/GenBank/DDBJ databases">
        <authorList>
            <consortium name="Swine Surveillance"/>
        </authorList>
    </citation>
    <scope>NUCLEOTIDE SEQUENCE [LARGE SCALE GENOMIC DNA]</scope>
    <source>
        <strain evidence="1 2">CECT 4292</strain>
    </source>
</reference>
<organism evidence="1 2">
    <name type="scientific">Ruegeria atlantica</name>
    <dbReference type="NCBI Taxonomy" id="81569"/>
    <lineage>
        <taxon>Bacteria</taxon>
        <taxon>Pseudomonadati</taxon>
        <taxon>Pseudomonadota</taxon>
        <taxon>Alphaproteobacteria</taxon>
        <taxon>Rhodobacterales</taxon>
        <taxon>Roseobacteraceae</taxon>
        <taxon>Ruegeria</taxon>
    </lineage>
</organism>
<gene>
    <name evidence="1" type="ORF">RUA4292_04295</name>
</gene>
<evidence type="ECO:0000313" key="1">
    <source>
        <dbReference type="EMBL" id="CUH50089.1"/>
    </source>
</evidence>
<dbReference type="RefSeq" id="WP_158507077.1">
    <property type="nucleotide sequence ID" value="NZ_CYPU01000072.1"/>
</dbReference>
<dbReference type="GeneID" id="55496095"/>
<evidence type="ECO:0000313" key="2">
    <source>
        <dbReference type="Proteomes" id="UP000050783"/>
    </source>
</evidence>
<accession>A0A0P1EI08</accession>
<name>A0A0P1EI08_9RHOB</name>
<dbReference type="Proteomes" id="UP000050783">
    <property type="component" value="Unassembled WGS sequence"/>
</dbReference>
<protein>
    <submittedName>
        <fullName evidence="1">Uncharacterized protein</fullName>
    </submittedName>
</protein>
<dbReference type="AlphaFoldDB" id="A0A0P1EI08"/>
<proteinExistence type="predicted"/>
<sequence>MRAAMFDIGDLLLDWQPHLAWAEDLASEDAAQSVRKSSVHSTSPQVLEAELCARGRL</sequence>
<dbReference type="EMBL" id="CYPU01000072">
    <property type="protein sequence ID" value="CUH50089.1"/>
    <property type="molecule type" value="Genomic_DNA"/>
</dbReference>